<dbReference type="PROSITE" id="PS50082">
    <property type="entry name" value="WD_REPEATS_2"/>
    <property type="match status" value="2"/>
</dbReference>
<feature type="compositionally biased region" description="Low complexity" evidence="6">
    <location>
        <begin position="433"/>
        <end position="454"/>
    </location>
</feature>
<dbReference type="VEuPathDB" id="TriTrypDB:LmjF.21.1230"/>
<feature type="repeat" description="WD" evidence="5">
    <location>
        <begin position="219"/>
        <end position="264"/>
    </location>
</feature>
<proteinExistence type="predicted"/>
<evidence type="ECO:0000256" key="3">
    <source>
        <dbReference type="ARBA" id="ARBA00022737"/>
    </source>
</evidence>
<evidence type="ECO:0000313" key="8">
    <source>
        <dbReference type="EMBL" id="CAJ04656.1"/>
    </source>
</evidence>
<dbReference type="GO" id="GO:0048188">
    <property type="term" value="C:Set1C/COMPASS complex"/>
    <property type="evidence" value="ECO:0000318"/>
    <property type="project" value="GO_Central"/>
</dbReference>
<dbReference type="VEuPathDB" id="TriTrypDB:LMJFC_210021700"/>
<gene>
    <name evidence="8" type="ORF">LMJF_21_1230</name>
</gene>
<dbReference type="PROSITE" id="PS50294">
    <property type="entry name" value="WD_REPEATS_REGION"/>
    <property type="match status" value="1"/>
</dbReference>
<feature type="compositionally biased region" description="Polar residues" evidence="6">
    <location>
        <begin position="61"/>
        <end position="71"/>
    </location>
</feature>
<dbReference type="HOGENOM" id="CLU_429288_0_0_1"/>
<dbReference type="InterPro" id="IPR019775">
    <property type="entry name" value="WD40_repeat_CS"/>
</dbReference>
<dbReference type="Proteomes" id="UP000000542">
    <property type="component" value="Chromosome 21"/>
</dbReference>
<feature type="repeat" description="WD" evidence="5">
    <location>
        <begin position="275"/>
        <end position="316"/>
    </location>
</feature>
<dbReference type="KEGG" id="lma:LMJF_21_1230"/>
<dbReference type="Pfam" id="PF00400">
    <property type="entry name" value="WD40"/>
    <property type="match status" value="1"/>
</dbReference>
<evidence type="ECO:0000313" key="9">
    <source>
        <dbReference type="Proteomes" id="UP000000542"/>
    </source>
</evidence>
<feature type="domain" description="IP5PC-F beta-propeller" evidence="7">
    <location>
        <begin position="107"/>
        <end position="208"/>
    </location>
</feature>
<feature type="region of interest" description="Disordered" evidence="6">
    <location>
        <begin position="426"/>
        <end position="464"/>
    </location>
</feature>
<dbReference type="RefSeq" id="XP_001683075.1">
    <property type="nucleotide sequence ID" value="XM_001683023.1"/>
</dbReference>
<protein>
    <recommendedName>
        <fullName evidence="7">IP5PC-F beta-propeller domain-containing protein</fullName>
    </recommendedName>
</protein>
<sequence length="638" mass="68942">MHVRVKARTPLIRTRLPLRGHSSIPSLAKKTDQPLVRPSAQMRAPGPPAPRKSCGGERKSASSVRHSNANGVDNAPANMRALSHRSALTVCDSVSVSRRFEGQSRCSAVAVDGTVWTGETDGTILIRLVPSGMEVRRIAPIGRAAVLVMKNVSGNMWAGYSDGAIRVFDHVTQKVLRQSTQHTAAVYAMCAADGYVFTGGADGKVYQWMADDLHYSHMYYGHRNAVRSLTTYTDQKSRCRYVVSGSDDGTVKVWEATVAKTSGTPRKDGGCVSTLDGQGRCVLSILVLEDAAELWAGSEDSVIRVWDLSSMTVTTVITGHRAPVVTLLKVGDTVWSGSKDGAITITNRFSKDIVHQASQPPANRSAAPGGQRSSVSILPVTRTVVYEVWATAVDGSWQCWNFTVPEGVKSYVEEADVLKGGWCPSHSRPQRLSRVGQRSSRNVRSSSVNEYSENGLHSASARARRSDEKLRASVAQTRRTVAVLLAGSKVHQGLGAHNGNGFAHRNEAASVDIVDDDDTPLDIVAESIRNDHTAETQREVQLKQAALAKERRKSAKLRAALEMMCKDPVAIAEEGAKKVFRRTDSLVIAETLAMERQSGKLGSPTTEKLVGVSSQLELLKAQNKAMAAAVTESKKVPD</sequence>
<feature type="region of interest" description="Disordered" evidence="6">
    <location>
        <begin position="1"/>
        <end position="76"/>
    </location>
</feature>
<evidence type="ECO:0000256" key="2">
    <source>
        <dbReference type="ARBA" id="ARBA00022574"/>
    </source>
</evidence>
<dbReference type="Pfam" id="PF23754">
    <property type="entry name" value="Beta-prop_IP5PC_F"/>
    <property type="match status" value="1"/>
</dbReference>
<dbReference type="PANTHER" id="PTHR19849">
    <property type="entry name" value="PHOSPHOLIPASE A-2-ACTIVATING PROTEIN"/>
    <property type="match status" value="1"/>
</dbReference>
<keyword evidence="4" id="KW-0689">Ribosomal protein</keyword>
<evidence type="ECO:0000259" key="7">
    <source>
        <dbReference type="Pfam" id="PF23754"/>
    </source>
</evidence>
<dbReference type="InParanoid" id="Q4QC73"/>
<dbReference type="GeneID" id="5651682"/>
<evidence type="ECO:0000256" key="4">
    <source>
        <dbReference type="ARBA" id="ARBA00022980"/>
    </source>
</evidence>
<feature type="compositionally biased region" description="Low complexity" evidence="6">
    <location>
        <begin position="8"/>
        <end position="19"/>
    </location>
</feature>
<dbReference type="SUPFAM" id="SSF50978">
    <property type="entry name" value="WD40 repeat-like"/>
    <property type="match status" value="1"/>
</dbReference>
<evidence type="ECO:0000256" key="1">
    <source>
        <dbReference type="ARBA" id="ARBA00022490"/>
    </source>
</evidence>
<dbReference type="STRING" id="5664.Q4QC73"/>
<dbReference type="eggNOG" id="KOG0319">
    <property type="taxonomic scope" value="Eukaryota"/>
</dbReference>
<dbReference type="PROSITE" id="PS00678">
    <property type="entry name" value="WD_REPEATS_1"/>
    <property type="match status" value="1"/>
</dbReference>
<dbReference type="GO" id="GO:0005737">
    <property type="term" value="C:cytoplasm"/>
    <property type="evidence" value="ECO:0007669"/>
    <property type="project" value="UniProtKB-ARBA"/>
</dbReference>
<dbReference type="GO" id="GO:0005840">
    <property type="term" value="C:ribosome"/>
    <property type="evidence" value="ECO:0007669"/>
    <property type="project" value="UniProtKB-KW"/>
</dbReference>
<dbReference type="GO" id="GO:0042393">
    <property type="term" value="F:histone binding"/>
    <property type="evidence" value="ECO:0000318"/>
    <property type="project" value="GO_Central"/>
</dbReference>
<name>Q4QC73_LEIMA</name>
<keyword evidence="2 5" id="KW-0853">WD repeat</keyword>
<keyword evidence="4" id="KW-0687">Ribonucleoprotein</keyword>
<dbReference type="PANTHER" id="PTHR19849:SF0">
    <property type="entry name" value="PHOSPHOLIPASE A-2-ACTIVATING PROTEIN"/>
    <property type="match status" value="1"/>
</dbReference>
<evidence type="ECO:0000256" key="6">
    <source>
        <dbReference type="SAM" id="MobiDB-lite"/>
    </source>
</evidence>
<reference evidence="8 9" key="2">
    <citation type="journal article" date="2011" name="Genome Res.">
        <title>Chromosome and gene copy number variation allow major structural change between species and strains of Leishmania.</title>
        <authorList>
            <person name="Rogers M.B."/>
            <person name="Hilley J.D."/>
            <person name="Dickens N.J."/>
            <person name="Wilkes J."/>
            <person name="Bates P.A."/>
            <person name="Depledge D.P."/>
            <person name="Harris D."/>
            <person name="Her Y."/>
            <person name="Herzyk P."/>
            <person name="Imamura H."/>
            <person name="Otto T.D."/>
            <person name="Sanders M."/>
            <person name="Seeger K."/>
            <person name="Dujardin J.C."/>
            <person name="Berriman M."/>
            <person name="Smith D.F."/>
            <person name="Hertz-Fowler C."/>
            <person name="Mottram J.C."/>
        </authorList>
    </citation>
    <scope>NUCLEOTIDE SEQUENCE [LARGE SCALE GENOMIC DNA]</scope>
    <source>
        <strain evidence="9">MHOM/IL/81/Friedlin</strain>
    </source>
</reference>
<keyword evidence="3" id="KW-0677">Repeat</keyword>
<dbReference type="InterPro" id="IPR056454">
    <property type="entry name" value="Beta-prop_IP5PC_F"/>
</dbReference>
<dbReference type="Gene3D" id="2.130.10.10">
    <property type="entry name" value="YVTN repeat-like/Quinoprotein amine dehydrogenase"/>
    <property type="match status" value="1"/>
</dbReference>
<dbReference type="SMART" id="SM00320">
    <property type="entry name" value="WD40"/>
    <property type="match status" value="4"/>
</dbReference>
<dbReference type="InterPro" id="IPR015943">
    <property type="entry name" value="WD40/YVTN_repeat-like_dom_sf"/>
</dbReference>
<keyword evidence="1" id="KW-0963">Cytoplasm</keyword>
<dbReference type="AlphaFoldDB" id="Q4QC73"/>
<dbReference type="VEuPathDB" id="TriTrypDB:LMJLV39_210020400"/>
<reference evidence="8 9" key="1">
    <citation type="journal article" date="2005" name="Science">
        <title>The genome of the kinetoplastid parasite, Leishmania major.</title>
        <authorList>
            <person name="Ivens A.C."/>
            <person name="Peacock C.S."/>
            <person name="Worthey E.A."/>
            <person name="Murphy L."/>
            <person name="Aggarwal G."/>
            <person name="Berriman M."/>
            <person name="Sisk E."/>
            <person name="Rajandream M.A."/>
            <person name="Adlem E."/>
            <person name="Aert R."/>
            <person name="Anupama A."/>
            <person name="Apostolou Z."/>
            <person name="Attipoe P."/>
            <person name="Bason N."/>
            <person name="Bauser C."/>
            <person name="Beck A."/>
            <person name="Beverley S.M."/>
            <person name="Bianchettin G."/>
            <person name="Borzym K."/>
            <person name="Bothe G."/>
            <person name="Bruschi C.V."/>
            <person name="Collins M."/>
            <person name="Cadag E."/>
            <person name="Ciarloni L."/>
            <person name="Clayton C."/>
            <person name="Coulson R.M."/>
            <person name="Cronin A."/>
            <person name="Cruz A.K."/>
            <person name="Davies R.M."/>
            <person name="De Gaudenzi J."/>
            <person name="Dobson D.E."/>
            <person name="Duesterhoeft A."/>
            <person name="Fazelina G."/>
            <person name="Fosker N."/>
            <person name="Frasch A.C."/>
            <person name="Fraser A."/>
            <person name="Fuchs M."/>
            <person name="Gabel C."/>
            <person name="Goble A."/>
            <person name="Goffeau A."/>
            <person name="Harris D."/>
            <person name="Hertz-Fowler C."/>
            <person name="Hilbert H."/>
            <person name="Horn D."/>
            <person name="Huang Y."/>
            <person name="Klages S."/>
            <person name="Knights A."/>
            <person name="Kube M."/>
            <person name="Larke N."/>
            <person name="Litvin L."/>
            <person name="Lord A."/>
            <person name="Louie T."/>
            <person name="Marra M."/>
            <person name="Masuy D."/>
            <person name="Matthews K."/>
            <person name="Michaeli S."/>
            <person name="Mottram J.C."/>
            <person name="Muller-Auer S."/>
            <person name="Munden H."/>
            <person name="Nelson S."/>
            <person name="Norbertczak H."/>
            <person name="Oliver K."/>
            <person name="O'neil S."/>
            <person name="Pentony M."/>
            <person name="Pohl T.M."/>
            <person name="Price C."/>
            <person name="Purnelle B."/>
            <person name="Quail M.A."/>
            <person name="Rabbinowitsch E."/>
            <person name="Reinhardt R."/>
            <person name="Rieger M."/>
            <person name="Rinta J."/>
            <person name="Robben J."/>
            <person name="Robertson L."/>
            <person name="Ruiz J.C."/>
            <person name="Rutter S."/>
            <person name="Saunders D."/>
            <person name="Schafer M."/>
            <person name="Schein J."/>
            <person name="Schwartz D.C."/>
            <person name="Seeger K."/>
            <person name="Seyler A."/>
            <person name="Sharp S."/>
            <person name="Shin H."/>
            <person name="Sivam D."/>
            <person name="Squares R."/>
            <person name="Squares S."/>
            <person name="Tosato V."/>
            <person name="Vogt C."/>
            <person name="Volckaert G."/>
            <person name="Wambutt R."/>
            <person name="Warren T."/>
            <person name="Wedler H."/>
            <person name="Woodward J."/>
            <person name="Zhou S."/>
            <person name="Zimmermann W."/>
            <person name="Smith D.F."/>
            <person name="Blackwell J.M."/>
            <person name="Stuart K.D."/>
            <person name="Barrell B."/>
            <person name="Myler P.J."/>
        </authorList>
    </citation>
    <scope>NUCLEOTIDE SEQUENCE [LARGE SCALE GENOMIC DNA]</scope>
    <source>
        <strain evidence="9">MHOM/IL/81/Friedlin</strain>
    </source>
</reference>
<dbReference type="InterPro" id="IPR036322">
    <property type="entry name" value="WD40_repeat_dom_sf"/>
</dbReference>
<dbReference type="InterPro" id="IPR001680">
    <property type="entry name" value="WD40_rpt"/>
</dbReference>
<accession>Q4QC73</accession>
<dbReference type="EMBL" id="FR796417">
    <property type="protein sequence ID" value="CAJ04656.1"/>
    <property type="molecule type" value="Genomic_DNA"/>
</dbReference>
<evidence type="ECO:0000256" key="5">
    <source>
        <dbReference type="PROSITE-ProRule" id="PRU00221"/>
    </source>
</evidence>
<dbReference type="OMA" id="MWAGYSD"/>
<dbReference type="VEuPathDB" id="TriTrypDB:LMJSD75_210020600"/>
<keyword evidence="9" id="KW-1185">Reference proteome</keyword>
<organism evidence="8 9">
    <name type="scientific">Leishmania major</name>
    <dbReference type="NCBI Taxonomy" id="5664"/>
    <lineage>
        <taxon>Eukaryota</taxon>
        <taxon>Discoba</taxon>
        <taxon>Euglenozoa</taxon>
        <taxon>Kinetoplastea</taxon>
        <taxon>Metakinetoplastina</taxon>
        <taxon>Trypanosomatida</taxon>
        <taxon>Trypanosomatidae</taxon>
        <taxon>Leishmaniinae</taxon>
        <taxon>Leishmania</taxon>
    </lineage>
</organism>